<evidence type="ECO:0000313" key="2">
    <source>
        <dbReference type="EMBL" id="AAX28265.2"/>
    </source>
</evidence>
<proteinExistence type="evidence at transcript level"/>
<dbReference type="EMBL" id="AY812376">
    <property type="protein sequence ID" value="AAX28265.2"/>
    <property type="molecule type" value="mRNA"/>
</dbReference>
<protein>
    <submittedName>
        <fullName evidence="2">SJCHGC09602 protein</fullName>
    </submittedName>
</protein>
<organism evidence="2">
    <name type="scientific">Schistosoma japonicum</name>
    <name type="common">Blood fluke</name>
    <dbReference type="NCBI Taxonomy" id="6182"/>
    <lineage>
        <taxon>Eukaryota</taxon>
        <taxon>Metazoa</taxon>
        <taxon>Spiralia</taxon>
        <taxon>Lophotrochozoa</taxon>
        <taxon>Platyhelminthes</taxon>
        <taxon>Trematoda</taxon>
        <taxon>Digenea</taxon>
        <taxon>Strigeidida</taxon>
        <taxon>Schistosomatoidea</taxon>
        <taxon>Schistosomatidae</taxon>
        <taxon>Schistosoma</taxon>
    </lineage>
</organism>
<feature type="non-terminal residue" evidence="2">
    <location>
        <position position="131"/>
    </location>
</feature>
<accession>Q5BWG0</accession>
<keyword evidence="1" id="KW-0472">Membrane</keyword>
<sequence length="131" mass="15038">MRIAYSLKNAVEKMCDRKKVLLVKMKQLLKLKKDVILIICYINRLQSLVVAESTFLMMMMVIIMTSLIVAPLKPSLTKLHIPRITKEYIATATLEIDTDVKCDAQAIFENAQKINQKSENRNVYMGLNNYA</sequence>
<name>Q5BWG0_SCHJA</name>
<keyword evidence="1" id="KW-1133">Transmembrane helix</keyword>
<feature type="transmembrane region" description="Helical" evidence="1">
    <location>
        <begin position="54"/>
        <end position="72"/>
    </location>
</feature>
<keyword evidence="1" id="KW-0812">Transmembrane</keyword>
<reference evidence="2" key="1">
    <citation type="journal article" date="2006" name="PLoS Pathog.">
        <title>New perspectives on host-parasite interplay by comparative transcriptomic and proteomic analyses of Schistosoma japonicum.</title>
        <authorList>
            <person name="Liu F."/>
            <person name="Lu J."/>
            <person name="Hu W."/>
            <person name="Wang S.Y."/>
            <person name="Cui S.J."/>
            <person name="Chi M."/>
            <person name="Yan Q."/>
            <person name="Wang X.R."/>
            <person name="Song H.D."/>
            <person name="Xu X.N."/>
            <person name="Wang J.J."/>
            <person name="Zhang X.L."/>
            <person name="Zhang X."/>
            <person name="Wang Z.Q."/>
            <person name="Xue C.L."/>
            <person name="Brindley P.J."/>
            <person name="McManus D.P."/>
            <person name="Yang P.Y."/>
            <person name="Feng Z."/>
            <person name="Chen Z."/>
            <person name="Han Z.G."/>
        </authorList>
    </citation>
    <scope>NUCLEOTIDE SEQUENCE</scope>
</reference>
<evidence type="ECO:0000256" key="1">
    <source>
        <dbReference type="SAM" id="Phobius"/>
    </source>
</evidence>
<dbReference type="AlphaFoldDB" id="Q5BWG0"/>